<dbReference type="Proteomes" id="UP000002634">
    <property type="component" value="Chromosome"/>
</dbReference>
<organism evidence="1 2">
    <name type="scientific">Edwardsiella piscicida</name>
    <dbReference type="NCBI Taxonomy" id="1263550"/>
    <lineage>
        <taxon>Bacteria</taxon>
        <taxon>Pseudomonadati</taxon>
        <taxon>Pseudomonadota</taxon>
        <taxon>Gammaproteobacteria</taxon>
        <taxon>Enterobacterales</taxon>
        <taxon>Hafniaceae</taxon>
        <taxon>Edwardsiella</taxon>
    </lineage>
</organism>
<protein>
    <submittedName>
        <fullName evidence="1">Uncharacterized protein</fullName>
    </submittedName>
</protein>
<sequence length="45" mass="5134">MNGTLLLMTARSPTAGRNTAALTLSKKTIYHNSFYDYSRFYSAWI</sequence>
<accession>A0AAU8PG37</accession>
<dbReference type="AlphaFoldDB" id="A0AAU8PG37"/>
<evidence type="ECO:0000313" key="2">
    <source>
        <dbReference type="Proteomes" id="UP000002634"/>
    </source>
</evidence>
<reference evidence="1 2" key="1">
    <citation type="journal article" date="2009" name="PLoS ONE">
        <title>Genome sequence of the versatile fish pathogen Edwardsiella tarda provides insights into its adaptation to broad host ranges and intracellular niches.</title>
        <authorList>
            <person name="Wang Q."/>
            <person name="Yang M."/>
            <person name="Xiao J."/>
            <person name="Wu H."/>
            <person name="Wang X."/>
            <person name="Lv Y."/>
            <person name="Xu L."/>
            <person name="Zheng H."/>
            <person name="Wang S."/>
            <person name="Zhao G."/>
            <person name="Liu Q."/>
            <person name="Zhang Y."/>
        </authorList>
    </citation>
    <scope>NUCLEOTIDE SEQUENCE [LARGE SCALE GENOMIC DNA]</scope>
    <source>
        <strain evidence="2">EIB202 / CCTCC M208068</strain>
    </source>
</reference>
<evidence type="ECO:0000313" key="1">
    <source>
        <dbReference type="EMBL" id="ACY84192.1"/>
    </source>
</evidence>
<proteinExistence type="predicted"/>
<dbReference type="EMBL" id="CP001135">
    <property type="protein sequence ID" value="ACY84192.1"/>
    <property type="molecule type" value="Genomic_DNA"/>
</dbReference>
<name>A0AAU8PG37_EDWPI</name>
<gene>
    <name evidence="1" type="ordered locus">ETAE_1351</name>
</gene>
<dbReference type="KEGG" id="etr:ETAE_1351"/>
<keyword evidence="2" id="KW-1185">Reference proteome</keyword>